<evidence type="ECO:0000313" key="2">
    <source>
        <dbReference type="Proteomes" id="UP001241656"/>
    </source>
</evidence>
<evidence type="ECO:0008006" key="3">
    <source>
        <dbReference type="Google" id="ProtNLM"/>
    </source>
</evidence>
<proteinExistence type="predicted"/>
<accession>A0ABY8RC44</accession>
<organism evidence="1 2">
    <name type="scientific">Chryseobacterium gotjawalense</name>
    <dbReference type="NCBI Taxonomy" id="3042315"/>
    <lineage>
        <taxon>Bacteria</taxon>
        <taxon>Pseudomonadati</taxon>
        <taxon>Bacteroidota</taxon>
        <taxon>Flavobacteriia</taxon>
        <taxon>Flavobacteriales</taxon>
        <taxon>Weeksellaceae</taxon>
        <taxon>Chryseobacterium group</taxon>
        <taxon>Chryseobacterium</taxon>
    </lineage>
</organism>
<gene>
    <name evidence="1" type="ORF">QGN23_10200</name>
</gene>
<keyword evidence="2" id="KW-1185">Reference proteome</keyword>
<protein>
    <recommendedName>
        <fullName evidence="3">DUF4840 domain-containing protein</fullName>
    </recommendedName>
</protein>
<dbReference type="EMBL" id="CP124855">
    <property type="protein sequence ID" value="WHF50802.1"/>
    <property type="molecule type" value="Genomic_DNA"/>
</dbReference>
<name>A0ABY8RC44_9FLAO</name>
<dbReference type="PROSITE" id="PS51257">
    <property type="entry name" value="PROKAR_LIPOPROTEIN"/>
    <property type="match status" value="1"/>
</dbReference>
<evidence type="ECO:0000313" key="1">
    <source>
        <dbReference type="EMBL" id="WHF50802.1"/>
    </source>
</evidence>
<sequence>MKTLLFLALACIGLFSSCKDRDADPNTLPEATQSGKNTFGVKINGKAYTPKSSKNDLSNIGYPTYNGVWDDFSYDENKTFSPLVSLDNVNLTRIILRINDPKGITSKEYMLNGQDQNNPQGRITIGYLIYETTTLKKQYNAIPNSGSIIITKNDNNVISGVFSGKLQNVSDANDKLEITEGRFDFNKNTINDYKFP</sequence>
<dbReference type="RefSeq" id="WP_282904205.1">
    <property type="nucleotide sequence ID" value="NZ_CP124855.1"/>
</dbReference>
<reference evidence="1 2" key="1">
    <citation type="submission" date="2023-05" db="EMBL/GenBank/DDBJ databases">
        <title>Genomic insight into Chryseobacterium sp. wdc7 isolated forest soil (Gotjawal).</title>
        <authorList>
            <person name="Park S.-J."/>
        </authorList>
    </citation>
    <scope>NUCLEOTIDE SEQUENCE [LARGE SCALE GENOMIC DNA]</scope>
    <source>
        <strain evidence="2">wdc7</strain>
    </source>
</reference>
<dbReference type="Proteomes" id="UP001241656">
    <property type="component" value="Chromosome"/>
</dbReference>